<accession>A0A5N5QCE4</accession>
<name>A0A5N5QCE4_9AGAM</name>
<dbReference type="EMBL" id="SSOP01000316">
    <property type="protein sequence ID" value="KAB5589111.1"/>
    <property type="molecule type" value="Genomic_DNA"/>
</dbReference>
<dbReference type="SUPFAM" id="SSF52047">
    <property type="entry name" value="RNI-like"/>
    <property type="match status" value="1"/>
</dbReference>
<dbReference type="Proteomes" id="UP000383932">
    <property type="component" value="Unassembled WGS sequence"/>
</dbReference>
<organism evidence="1 2">
    <name type="scientific">Ceratobasidium theobromae</name>
    <dbReference type="NCBI Taxonomy" id="1582974"/>
    <lineage>
        <taxon>Eukaryota</taxon>
        <taxon>Fungi</taxon>
        <taxon>Dikarya</taxon>
        <taxon>Basidiomycota</taxon>
        <taxon>Agaricomycotina</taxon>
        <taxon>Agaricomycetes</taxon>
        <taxon>Cantharellales</taxon>
        <taxon>Ceratobasidiaceae</taxon>
        <taxon>Ceratobasidium</taxon>
    </lineage>
</organism>
<dbReference type="AlphaFoldDB" id="A0A5N5QCE4"/>
<dbReference type="InterPro" id="IPR032675">
    <property type="entry name" value="LRR_dom_sf"/>
</dbReference>
<sequence>MSKSEFKVMAIIENFKPENWTDAELMRVHFYGPFVKTLLIRGPTLFSMPYFEQPAGLVDIILEAPLGGLIYQYLKSHDIFPNLHTIWGLGKSPLRFPGLEWELCLAPTSLRVLEIGPLLPHQNGKKQNPNLFAEAIIEKCPGLEVLDLYSAEFSTGDIFADFPLLLGLRELRVVSPLVNSTMLEWASKLPMLQTLEIHTHRYISLAPPQQNLKGEIGPFLFNSLLTLKVAWDREDQMGYFLEHCYFPHLVELSVKDYFIPLSPRKHSFGSRIAFQSPKIKRIAFETITKSWRVGYRGLIEWLEKFQRLDLSELHFDINVDYPGPLQMICNHILKYWPRIERLSWENQAFIFQDVAETISYLPHLVSLSFRTMRGPWTEPSIQALSHLASAQPLRLRCYFADRHNMDADEVARWLKKIRPNIQYEIYLESYN</sequence>
<reference evidence="1 2" key="1">
    <citation type="journal article" date="2019" name="Fungal Biol. Biotechnol.">
        <title>Draft genome sequence of fastidious pathogen Ceratobasidium theobromae, which causes vascular-streak dieback in Theobroma cacao.</title>
        <authorList>
            <person name="Ali S.S."/>
            <person name="Asman A."/>
            <person name="Shao J."/>
            <person name="Firmansyah A.P."/>
            <person name="Susilo A.W."/>
            <person name="Rosmana A."/>
            <person name="McMahon P."/>
            <person name="Junaid M."/>
            <person name="Guest D."/>
            <person name="Kheng T.Y."/>
            <person name="Meinhardt L.W."/>
            <person name="Bailey B.A."/>
        </authorList>
    </citation>
    <scope>NUCLEOTIDE SEQUENCE [LARGE SCALE GENOMIC DNA]</scope>
    <source>
        <strain evidence="1 2">CT2</strain>
    </source>
</reference>
<comment type="caution">
    <text evidence="1">The sequence shown here is derived from an EMBL/GenBank/DDBJ whole genome shotgun (WGS) entry which is preliminary data.</text>
</comment>
<evidence type="ECO:0000313" key="1">
    <source>
        <dbReference type="EMBL" id="KAB5589111.1"/>
    </source>
</evidence>
<protein>
    <submittedName>
        <fullName evidence="1">Uncharacterized protein</fullName>
    </submittedName>
</protein>
<dbReference type="Gene3D" id="3.80.10.10">
    <property type="entry name" value="Ribonuclease Inhibitor"/>
    <property type="match status" value="1"/>
</dbReference>
<evidence type="ECO:0000313" key="2">
    <source>
        <dbReference type="Proteomes" id="UP000383932"/>
    </source>
</evidence>
<proteinExistence type="predicted"/>
<keyword evidence="2" id="KW-1185">Reference proteome</keyword>
<gene>
    <name evidence="1" type="ORF">CTheo_7447</name>
</gene>